<organism evidence="1">
    <name type="scientific">marine sediment metagenome</name>
    <dbReference type="NCBI Taxonomy" id="412755"/>
    <lineage>
        <taxon>unclassified sequences</taxon>
        <taxon>metagenomes</taxon>
        <taxon>ecological metagenomes</taxon>
    </lineage>
</organism>
<sequence>MKLKPGDFLVNINRGKDPWAVLRRWASGPYSHCFLYMGVLRLGATRYRACAGRMPMIFESYGRGASLRLLSERYGQKVVVMRLNKYRGRIPKVLREAIKLASDPQSHYDYYVIATHIIPWLILQKLHIPVPLKYHRNKLLVCGEACAEVFWRAGIEVVPKDIVPMPGDFVTGSDLLEEVGQGELAEEWV</sequence>
<comment type="caution">
    <text evidence="1">The sequence shown here is derived from an EMBL/GenBank/DDBJ whole genome shotgun (WGS) entry which is preliminary data.</text>
</comment>
<name>X1TBZ5_9ZZZZ</name>
<dbReference type="EMBL" id="BARW01022787">
    <property type="protein sequence ID" value="GAI88896.1"/>
    <property type="molecule type" value="Genomic_DNA"/>
</dbReference>
<proteinExistence type="predicted"/>
<protein>
    <submittedName>
        <fullName evidence="1">Uncharacterized protein</fullName>
    </submittedName>
</protein>
<dbReference type="AlphaFoldDB" id="X1TBZ5"/>
<dbReference type="Gene3D" id="3.90.1720.10">
    <property type="entry name" value="endopeptidase domain like (from Nostoc punctiforme)"/>
    <property type="match status" value="1"/>
</dbReference>
<evidence type="ECO:0000313" key="1">
    <source>
        <dbReference type="EMBL" id="GAI88896.1"/>
    </source>
</evidence>
<accession>X1TBZ5</accession>
<gene>
    <name evidence="1" type="ORF">S12H4_37938</name>
</gene>
<reference evidence="1" key="1">
    <citation type="journal article" date="2014" name="Front. Microbiol.">
        <title>High frequency of phylogenetically diverse reductive dehalogenase-homologous genes in deep subseafloor sedimentary metagenomes.</title>
        <authorList>
            <person name="Kawai M."/>
            <person name="Futagami T."/>
            <person name="Toyoda A."/>
            <person name="Takaki Y."/>
            <person name="Nishi S."/>
            <person name="Hori S."/>
            <person name="Arai W."/>
            <person name="Tsubouchi T."/>
            <person name="Morono Y."/>
            <person name="Uchiyama I."/>
            <person name="Ito T."/>
            <person name="Fujiyama A."/>
            <person name="Inagaki F."/>
            <person name="Takami H."/>
        </authorList>
    </citation>
    <scope>NUCLEOTIDE SEQUENCE</scope>
    <source>
        <strain evidence="1">Expedition CK06-06</strain>
    </source>
</reference>